<comment type="similarity">
    <text evidence="3">Belongs to the SINA (Seven in absentia) family.</text>
</comment>
<evidence type="ECO:0000256" key="3">
    <source>
        <dbReference type="ARBA" id="ARBA00009119"/>
    </source>
</evidence>
<feature type="compositionally biased region" description="Polar residues" evidence="12">
    <location>
        <begin position="29"/>
        <end position="41"/>
    </location>
</feature>
<dbReference type="PROSITE" id="PS51081">
    <property type="entry name" value="ZF_SIAH"/>
    <property type="match status" value="1"/>
</dbReference>
<evidence type="ECO:0000256" key="6">
    <source>
        <dbReference type="ARBA" id="ARBA00022723"/>
    </source>
</evidence>
<keyword evidence="9" id="KW-0862">Zinc</keyword>
<dbReference type="InterPro" id="IPR001841">
    <property type="entry name" value="Znf_RING"/>
</dbReference>
<evidence type="ECO:0000256" key="9">
    <source>
        <dbReference type="ARBA" id="ARBA00022833"/>
    </source>
</evidence>
<comment type="catalytic activity">
    <reaction evidence="1">
        <text>S-ubiquitinyl-[E2 ubiquitin-conjugating enzyme]-L-cysteine + [acceptor protein]-L-lysine = [E2 ubiquitin-conjugating enzyme]-L-cysteine + N(6)-ubiquitinyl-[acceptor protein]-L-lysine.</text>
        <dbReference type="EC" id="2.3.2.27"/>
    </reaction>
</comment>
<evidence type="ECO:0000313" key="16">
    <source>
        <dbReference type="Proteomes" id="UP001443914"/>
    </source>
</evidence>
<keyword evidence="6" id="KW-0479">Metal-binding</keyword>
<keyword evidence="8" id="KW-0833">Ubl conjugation pathway</keyword>
<evidence type="ECO:0000256" key="11">
    <source>
        <dbReference type="PROSITE-ProRule" id="PRU00455"/>
    </source>
</evidence>
<reference evidence="15" key="1">
    <citation type="submission" date="2024-03" db="EMBL/GenBank/DDBJ databases">
        <title>WGS assembly of Saponaria officinalis var. Norfolk2.</title>
        <authorList>
            <person name="Jenkins J."/>
            <person name="Shu S."/>
            <person name="Grimwood J."/>
            <person name="Barry K."/>
            <person name="Goodstein D."/>
            <person name="Schmutz J."/>
            <person name="Leebens-Mack J."/>
            <person name="Osbourn A."/>
        </authorList>
    </citation>
    <scope>NUCLEOTIDE SEQUENCE [LARGE SCALE GENOMIC DNA]</scope>
    <source>
        <strain evidence="15">JIC</strain>
    </source>
</reference>
<dbReference type="GO" id="GO:0061630">
    <property type="term" value="F:ubiquitin protein ligase activity"/>
    <property type="evidence" value="ECO:0007669"/>
    <property type="project" value="UniProtKB-EC"/>
</dbReference>
<dbReference type="SUPFAM" id="SSF49599">
    <property type="entry name" value="TRAF domain-like"/>
    <property type="match status" value="1"/>
</dbReference>
<proteinExistence type="inferred from homology"/>
<dbReference type="InterPro" id="IPR013010">
    <property type="entry name" value="Znf_SIAH"/>
</dbReference>
<accession>A0AAW1I0T1</accession>
<dbReference type="InterPro" id="IPR049548">
    <property type="entry name" value="Sina-like_RING"/>
</dbReference>
<dbReference type="Pfam" id="PF21361">
    <property type="entry name" value="Sina_ZnF"/>
    <property type="match status" value="1"/>
</dbReference>
<dbReference type="InterPro" id="IPR044286">
    <property type="entry name" value="SINL_plant"/>
</dbReference>
<comment type="pathway">
    <text evidence="2">Protein modification; protein ubiquitination.</text>
</comment>
<dbReference type="EMBL" id="JBDFQZ010000010">
    <property type="protein sequence ID" value="KAK9683151.1"/>
    <property type="molecule type" value="Genomic_DNA"/>
</dbReference>
<dbReference type="AlphaFoldDB" id="A0AAW1I0T1"/>
<evidence type="ECO:0000256" key="8">
    <source>
        <dbReference type="ARBA" id="ARBA00022786"/>
    </source>
</evidence>
<dbReference type="PANTHER" id="PTHR46632:SF16">
    <property type="entry name" value="E3 UBIQUITIN-PROTEIN LIGASE SINA-LIKE 10"/>
    <property type="match status" value="1"/>
</dbReference>
<dbReference type="EC" id="2.3.2.27" evidence="4"/>
<dbReference type="InterPro" id="IPR013083">
    <property type="entry name" value="Znf_RING/FYVE/PHD"/>
</dbReference>
<comment type="function">
    <text evidence="10">E3 ubiquitin-protein ligase that mediates ubiquitination and subsequent proteasomal degradation of target proteins. E3 ubiquitin ligases accept ubiquitin from an E2 ubiquitin-conjugating enzyme in the form of a thioester and then directly transfers the ubiquitin to targeted substrates. It probably triggers the ubiquitin-mediated degradation of different substrates.</text>
</comment>
<comment type="caution">
    <text evidence="15">The sequence shown here is derived from an EMBL/GenBank/DDBJ whole genome shotgun (WGS) entry which is preliminary data.</text>
</comment>
<evidence type="ECO:0000256" key="12">
    <source>
        <dbReference type="SAM" id="MobiDB-lite"/>
    </source>
</evidence>
<evidence type="ECO:0000256" key="7">
    <source>
        <dbReference type="ARBA" id="ARBA00022771"/>
    </source>
</evidence>
<evidence type="ECO:0000256" key="4">
    <source>
        <dbReference type="ARBA" id="ARBA00012483"/>
    </source>
</evidence>
<keyword evidence="5" id="KW-0808">Transferase</keyword>
<dbReference type="Gene3D" id="3.30.40.10">
    <property type="entry name" value="Zinc/RING finger domain, C3HC4 (zinc finger)"/>
    <property type="match status" value="2"/>
</dbReference>
<sequence length="314" mass="35134">MAKFSLFREDEDEEEECFVSSPKRRKTSNNESPPSTSASNTHHNHDDDQEQAKSDEENETNLISKPRNSGAPISVILSDPDVLDCSICFEPLTIPVFQCDNGHIACSSCCNNLGNKCPSCCRKIGNNRCRAIEKVIESVKVPCCYVQNGCKETVSYCKKHEHEEKCRFAPCLCPFTNCLFWGTPRELSHHMCQKHADLVVGFCYNSTFTVAVGMDENFLVLQEEKDGILFILTHGSTVAIRCVTSNFSDDGFKYDIVLRRGCSSLKFQSFTHATIGQLSVPPSVDYLTVPGYFYERGGRLNLEICISSKDGRTN</sequence>
<feature type="domain" description="SIAH-type" evidence="14">
    <location>
        <begin position="138"/>
        <end position="196"/>
    </location>
</feature>
<evidence type="ECO:0000256" key="10">
    <source>
        <dbReference type="ARBA" id="ARBA00024004"/>
    </source>
</evidence>
<feature type="region of interest" description="Disordered" evidence="12">
    <location>
        <begin position="1"/>
        <end position="70"/>
    </location>
</feature>
<evidence type="ECO:0000256" key="5">
    <source>
        <dbReference type="ARBA" id="ARBA00022679"/>
    </source>
</evidence>
<dbReference type="PROSITE" id="PS50089">
    <property type="entry name" value="ZF_RING_2"/>
    <property type="match status" value="1"/>
</dbReference>
<dbReference type="Proteomes" id="UP001443914">
    <property type="component" value="Unassembled WGS sequence"/>
</dbReference>
<evidence type="ECO:0000256" key="2">
    <source>
        <dbReference type="ARBA" id="ARBA00004906"/>
    </source>
</evidence>
<dbReference type="Pfam" id="PF21362">
    <property type="entry name" value="Sina_RING"/>
    <property type="match status" value="1"/>
</dbReference>
<evidence type="ECO:0000256" key="1">
    <source>
        <dbReference type="ARBA" id="ARBA00000900"/>
    </source>
</evidence>
<keyword evidence="16" id="KW-1185">Reference proteome</keyword>
<evidence type="ECO:0000313" key="15">
    <source>
        <dbReference type="EMBL" id="KAK9683151.1"/>
    </source>
</evidence>
<keyword evidence="7 11" id="KW-0863">Zinc-finger</keyword>
<dbReference type="GO" id="GO:0008270">
    <property type="term" value="F:zinc ion binding"/>
    <property type="evidence" value="ECO:0007669"/>
    <property type="project" value="UniProtKB-KW"/>
</dbReference>
<protein>
    <recommendedName>
        <fullName evidence="4">RING-type E3 ubiquitin transferase</fullName>
        <ecNumber evidence="4">2.3.2.27</ecNumber>
    </recommendedName>
</protein>
<evidence type="ECO:0000259" key="14">
    <source>
        <dbReference type="PROSITE" id="PS51081"/>
    </source>
</evidence>
<dbReference type="PANTHER" id="PTHR46632">
    <property type="entry name" value="E3 UBIQUITIN-PROTEIN LIGASE SINA-LIKE 4"/>
    <property type="match status" value="1"/>
</dbReference>
<gene>
    <name evidence="15" type="ORF">RND81_10G119600</name>
</gene>
<evidence type="ECO:0000259" key="13">
    <source>
        <dbReference type="PROSITE" id="PS50089"/>
    </source>
</evidence>
<feature type="compositionally biased region" description="Basic and acidic residues" evidence="12">
    <location>
        <begin position="43"/>
        <end position="55"/>
    </location>
</feature>
<feature type="domain" description="RING-type" evidence="13">
    <location>
        <begin position="85"/>
        <end position="120"/>
    </location>
</feature>
<dbReference type="CDD" id="cd16571">
    <property type="entry name" value="RING-HC_SIAHs"/>
    <property type="match status" value="1"/>
</dbReference>
<organism evidence="15 16">
    <name type="scientific">Saponaria officinalis</name>
    <name type="common">Common soapwort</name>
    <name type="synonym">Lychnis saponaria</name>
    <dbReference type="NCBI Taxonomy" id="3572"/>
    <lineage>
        <taxon>Eukaryota</taxon>
        <taxon>Viridiplantae</taxon>
        <taxon>Streptophyta</taxon>
        <taxon>Embryophyta</taxon>
        <taxon>Tracheophyta</taxon>
        <taxon>Spermatophyta</taxon>
        <taxon>Magnoliopsida</taxon>
        <taxon>eudicotyledons</taxon>
        <taxon>Gunneridae</taxon>
        <taxon>Pentapetalae</taxon>
        <taxon>Caryophyllales</taxon>
        <taxon>Caryophyllaceae</taxon>
        <taxon>Caryophylleae</taxon>
        <taxon>Saponaria</taxon>
    </lineage>
</organism>
<name>A0AAW1I0T1_SAPOF</name>